<protein>
    <recommendedName>
        <fullName evidence="5">Zinc finger PHD-type domain-containing protein</fullName>
    </recommendedName>
</protein>
<accession>A0A2T9ZKH7</accession>
<feature type="region of interest" description="Disordered" evidence="4">
    <location>
        <begin position="447"/>
        <end position="481"/>
    </location>
</feature>
<proteinExistence type="predicted"/>
<sequence length="1673" mass="186986">MNQQNTQPSIQESLISEDDPNPEISPEYMIQLKIQSTLDDKHSKKKPKPKPKKSKRSFSSKTIQKPSNIFCQVCGNVAEKEISVICSECNELFHESCVNVTNYQLGLDFLFSCQSCVLQFPKRHRIPGTYIMGGKQITPRSQKISKKGTKQTYTRKLNKPPKSSKKITPPWISDSGFDNAFSTPIAHNQQGKLISKIDPDIGLEECPVCEQECTCGFAVSIPETNVQITPAIAQELPLPFPANLSTALKTEPQEDQEKCVYSDIPIQTQSHTCSSTIIKVVSEPNMNLEKGFEQGFKIENNSQFASTKSPESVDLKIQNDLHHTQLQSSKPEFVTDDPISVDYDFDAQINKPSILINVNKDTPIKQLPALVLISSPHQEVEELDLSTSPNTQHSLKCESSTLNTINSSKNSITNTTNSNSVQLSEYQNQGMWFEGSMHNAQGLKIANNDVSPTSVSPNSEKGHHSDKTISKQSPDKSENLSSNFLSKAAPQEGLELNISNIKQVGTILKMPRRRGRPAKNSKINKGMGDSLNSFISNKGGFSSSHKKHSNKHKFKNSKKYDKNNRSVDFEDEIINVTDVSTDNDDFERYQKSIFATAHNPSSDLPKNKKVGGKDLSSELSSDYSMDSDIRVEEESYLADNVSDSSSVEPDVDDYDKIKTSGNNFFIKNRKLLLENERKNHQAVKRIEKDKKAIVDPMETQFTEDSASADPVNEELDHVSSSEDVFQMIVRHHEFGYEISEASSDSEPENYMGDHSKVGTNSGYNSDSSSNEWIVDHEGVFTEDSDEDSSEYEYLSDQPDELFLQSRLKKDHSKNNNNQAISPEHPSNTPDSTKDTSPDSDREEALLQMHLDQIHAVWETGANSNIRNSLFLDDDHELYESSALEHSSAIDGSSYSSNYHSDSSLNFSQIKDLPSNSLGNLNATTNSKALKTTSNIGTKKIYEETIIYEDPGILDSNDSKQKNDKKEANLDFDFDFNDVHTDDEFIFTHESELEAGSDLDDIAGGIGDTEFPADPYLLDDLSIDEASLAMGLALSMEQSQIVAGNSKEPIIPGIQSLVKQAAGIKGEQDDPIDGMISVNMLPGIGSSSNKDWPILTVKNDVSEQARSSAFEQLVHQLPDLQDSSHVIPGKADISLNDNFLEKSILLSGNSNTQGTTGKINSVFSISPKLDPLDTDFENSIYVKTRKAIGQLSISDNHSHEIAIHSQQDSSNEPENTSYDTALLHDPELIKGSNTDFISKIVNNYNMPQRTTDQNIDFNMETKNDWDKEIETLVDTSALTESPNRNFKGSAGEKGSVSLNEVEDHKALNFIKNDFERFIQTLEPNNKNDKINANENPESYNSSVERQIQRFDKIPINIFRQSRYLASHKKSNQFYLHQLKDNFKSFIKGNSPSPFRKRVLKSKLHNSRSSRYQNSAAQVSKSVSLEEDQTTYNCNNSVSTKESGYLSDKMVQMSSNNGHGSNKLAKSSVFQVNSCRSSKRKPMLFEKESNSLQPTSLNSKFRYSQTPQNSKKVKTSLKNSFQQAIFDKWNTFSKHNLNLPSKFANDQKNNQLKLNENGTNEHGMPEHSSEDVHFNSEIDSFEPGFGFFSQDSFLDNNKISFENQKLTRYTRDHSYYKEANGFSNTSPNEFNSLSPSPINARFGLESGFELGFSATQENLDFPMSSTAPPRSPGLI</sequence>
<evidence type="ECO:0000256" key="3">
    <source>
        <dbReference type="ARBA" id="ARBA00022833"/>
    </source>
</evidence>
<dbReference type="CDD" id="cd15489">
    <property type="entry name" value="PHD_SF"/>
    <property type="match status" value="1"/>
</dbReference>
<feature type="region of interest" description="Disordered" evidence="4">
    <location>
        <begin position="384"/>
        <end position="417"/>
    </location>
</feature>
<evidence type="ECO:0000313" key="7">
    <source>
        <dbReference type="Proteomes" id="UP000245609"/>
    </source>
</evidence>
<dbReference type="SMART" id="SM00249">
    <property type="entry name" value="PHD"/>
    <property type="match status" value="1"/>
</dbReference>
<feature type="region of interest" description="Disordered" evidence="4">
    <location>
        <begin position="139"/>
        <end position="169"/>
    </location>
</feature>
<name>A0A2T9ZKH7_9FUNG</name>
<feature type="region of interest" description="Disordered" evidence="4">
    <location>
        <begin position="1"/>
        <end position="61"/>
    </location>
</feature>
<feature type="compositionally biased region" description="Polar residues" evidence="4">
    <location>
        <begin position="1"/>
        <end position="14"/>
    </location>
</feature>
<dbReference type="EMBL" id="MBFS01000040">
    <property type="protein sequence ID" value="PVV05094.1"/>
    <property type="molecule type" value="Genomic_DNA"/>
</dbReference>
<feature type="compositionally biased region" description="Polar residues" evidence="4">
    <location>
        <begin position="385"/>
        <end position="398"/>
    </location>
</feature>
<feature type="compositionally biased region" description="Polar residues" evidence="4">
    <location>
        <begin position="448"/>
        <end position="459"/>
    </location>
</feature>
<dbReference type="InterPro" id="IPR011011">
    <property type="entry name" value="Znf_FYVE_PHD"/>
</dbReference>
<feature type="region of interest" description="Disordered" evidence="4">
    <location>
        <begin position="1402"/>
        <end position="1421"/>
    </location>
</feature>
<gene>
    <name evidence="6" type="ORF">BB560_000386</name>
</gene>
<dbReference type="SUPFAM" id="SSF57903">
    <property type="entry name" value="FYVE/PHD zinc finger"/>
    <property type="match status" value="1"/>
</dbReference>
<evidence type="ECO:0000256" key="2">
    <source>
        <dbReference type="ARBA" id="ARBA00022771"/>
    </source>
</evidence>
<feature type="compositionally biased region" description="Basic and acidic residues" evidence="4">
    <location>
        <begin position="831"/>
        <end position="841"/>
    </location>
</feature>
<feature type="region of interest" description="Disordered" evidence="4">
    <location>
        <begin position="740"/>
        <end position="770"/>
    </location>
</feature>
<dbReference type="InterPro" id="IPR019786">
    <property type="entry name" value="Zinc_finger_PHD-type_CS"/>
</dbReference>
<feature type="compositionally biased region" description="Basic residues" evidence="4">
    <location>
        <begin position="156"/>
        <end position="165"/>
    </location>
</feature>
<evidence type="ECO:0000313" key="6">
    <source>
        <dbReference type="EMBL" id="PVV05094.1"/>
    </source>
</evidence>
<feature type="compositionally biased region" description="Polar residues" evidence="4">
    <location>
        <begin position="757"/>
        <end position="770"/>
    </location>
</feature>
<feature type="compositionally biased region" description="Low complexity" evidence="4">
    <location>
        <begin position="399"/>
        <end position="417"/>
    </location>
</feature>
<evidence type="ECO:0000259" key="5">
    <source>
        <dbReference type="SMART" id="SM00249"/>
    </source>
</evidence>
<keyword evidence="1" id="KW-0479">Metal-binding</keyword>
<keyword evidence="7" id="KW-1185">Reference proteome</keyword>
<dbReference type="InterPro" id="IPR001965">
    <property type="entry name" value="Znf_PHD"/>
</dbReference>
<dbReference type="GO" id="GO:0008270">
    <property type="term" value="F:zinc ion binding"/>
    <property type="evidence" value="ECO:0007669"/>
    <property type="project" value="UniProtKB-KW"/>
</dbReference>
<evidence type="ECO:0000256" key="1">
    <source>
        <dbReference type="ARBA" id="ARBA00022723"/>
    </source>
</evidence>
<feature type="compositionally biased region" description="Basic and acidic residues" evidence="4">
    <location>
        <begin position="460"/>
        <end position="478"/>
    </location>
</feature>
<evidence type="ECO:0000256" key="4">
    <source>
        <dbReference type="SAM" id="MobiDB-lite"/>
    </source>
</evidence>
<organism evidence="6 7">
    <name type="scientific">Smittium megazygosporum</name>
    <dbReference type="NCBI Taxonomy" id="133381"/>
    <lineage>
        <taxon>Eukaryota</taxon>
        <taxon>Fungi</taxon>
        <taxon>Fungi incertae sedis</taxon>
        <taxon>Zoopagomycota</taxon>
        <taxon>Kickxellomycotina</taxon>
        <taxon>Harpellomycetes</taxon>
        <taxon>Harpellales</taxon>
        <taxon>Legeriomycetaceae</taxon>
        <taxon>Smittium</taxon>
    </lineage>
</organism>
<keyword evidence="3" id="KW-0862">Zinc</keyword>
<feature type="compositionally biased region" description="Basic residues" evidence="4">
    <location>
        <begin position="43"/>
        <end position="58"/>
    </location>
</feature>
<dbReference type="PROSITE" id="PS01359">
    <property type="entry name" value="ZF_PHD_1"/>
    <property type="match status" value="1"/>
</dbReference>
<dbReference type="Gene3D" id="3.30.40.10">
    <property type="entry name" value="Zinc/RING finger domain, C3HC4 (zinc finger)"/>
    <property type="match status" value="1"/>
</dbReference>
<dbReference type="OrthoDB" id="436852at2759"/>
<dbReference type="Proteomes" id="UP000245609">
    <property type="component" value="Unassembled WGS sequence"/>
</dbReference>
<feature type="compositionally biased region" description="Polar residues" evidence="4">
    <location>
        <begin position="1407"/>
        <end position="1421"/>
    </location>
</feature>
<feature type="region of interest" description="Disordered" evidence="4">
    <location>
        <begin position="812"/>
        <end position="841"/>
    </location>
</feature>
<reference evidence="6 7" key="1">
    <citation type="journal article" date="2018" name="MBio">
        <title>Comparative Genomics Reveals the Core Gene Toolbox for the Fungus-Insect Symbiosis.</title>
        <authorList>
            <person name="Wang Y."/>
            <person name="Stata M."/>
            <person name="Wang W."/>
            <person name="Stajich J.E."/>
            <person name="White M.M."/>
            <person name="Moncalvo J.M."/>
        </authorList>
    </citation>
    <scope>NUCLEOTIDE SEQUENCE [LARGE SCALE GENOMIC DNA]</scope>
    <source>
        <strain evidence="6 7">SC-DP-2</strain>
    </source>
</reference>
<dbReference type="InterPro" id="IPR013083">
    <property type="entry name" value="Znf_RING/FYVE/PHD"/>
</dbReference>
<feature type="domain" description="Zinc finger PHD-type" evidence="5">
    <location>
        <begin position="70"/>
        <end position="117"/>
    </location>
</feature>
<comment type="caution">
    <text evidence="6">The sequence shown here is derived from an EMBL/GenBank/DDBJ whole genome shotgun (WGS) entry which is preliminary data.</text>
</comment>
<feature type="region of interest" description="Disordered" evidence="4">
    <location>
        <begin position="597"/>
        <end position="624"/>
    </location>
</feature>
<keyword evidence="2" id="KW-0863">Zinc-finger</keyword>